<evidence type="ECO:0000256" key="1">
    <source>
        <dbReference type="SAM" id="MobiDB-lite"/>
    </source>
</evidence>
<protein>
    <submittedName>
        <fullName evidence="2">Uncharacterized protein</fullName>
    </submittedName>
</protein>
<organism evidence="2 3">
    <name type="scientific">Protopolystoma xenopodis</name>
    <dbReference type="NCBI Taxonomy" id="117903"/>
    <lineage>
        <taxon>Eukaryota</taxon>
        <taxon>Metazoa</taxon>
        <taxon>Spiralia</taxon>
        <taxon>Lophotrochozoa</taxon>
        <taxon>Platyhelminthes</taxon>
        <taxon>Monogenea</taxon>
        <taxon>Polyopisthocotylea</taxon>
        <taxon>Polystomatidea</taxon>
        <taxon>Polystomatidae</taxon>
        <taxon>Protopolystoma</taxon>
    </lineage>
</organism>
<feature type="compositionally biased region" description="Low complexity" evidence="1">
    <location>
        <begin position="217"/>
        <end position="226"/>
    </location>
</feature>
<gene>
    <name evidence="2" type="ORF">PXEA_LOCUS26607</name>
</gene>
<keyword evidence="3" id="KW-1185">Reference proteome</keyword>
<accession>A0A3S5CMJ8</accession>
<comment type="caution">
    <text evidence="2">The sequence shown here is derived from an EMBL/GenBank/DDBJ whole genome shotgun (WGS) entry which is preliminary data.</text>
</comment>
<feature type="region of interest" description="Disordered" evidence="1">
    <location>
        <begin position="91"/>
        <end position="131"/>
    </location>
</feature>
<sequence length="335" mass="37270">MTSITKGSTKKTRLLDEGVGKYICCSTLAFWRHYLQHQNFLLKRPLLSQTRTGSEGPRPQLGQSRQAILDLSAQVGSGLLAGLPRTADSSPAWLMTGHASPAEGDQPATKDPATGAEKATARPPDSYDIIGRGSHLRMKELKTNCPKNEPYSCYLNHAKHSPSRQLEHSHAPYHSHNHYQQKQQLTPDQRHRREESQNFMHHTRSLPNSTEPPASPVSPRSPARPVITASLNGGSSSSSSSVVFVSASDVCDASHIDAAYSRQDQEDEEISTDDDHLTEEERLLLLETIYGALFSHLFWAVWCLIQSQVSCIEFGFLVRCPPLIFYDLFLFHGLI</sequence>
<dbReference type="AlphaFoldDB" id="A0A3S5CMJ8"/>
<proteinExistence type="predicted"/>
<dbReference type="OrthoDB" id="3649325at2759"/>
<dbReference type="Gene3D" id="3.90.1200.10">
    <property type="match status" value="1"/>
</dbReference>
<evidence type="ECO:0000313" key="2">
    <source>
        <dbReference type="EMBL" id="VEL33167.1"/>
    </source>
</evidence>
<feature type="compositionally biased region" description="Polar residues" evidence="1">
    <location>
        <begin position="197"/>
        <end position="211"/>
    </location>
</feature>
<reference evidence="2" key="1">
    <citation type="submission" date="2018-11" db="EMBL/GenBank/DDBJ databases">
        <authorList>
            <consortium name="Pathogen Informatics"/>
        </authorList>
    </citation>
    <scope>NUCLEOTIDE SEQUENCE</scope>
</reference>
<name>A0A3S5CMJ8_9PLAT</name>
<feature type="region of interest" description="Disordered" evidence="1">
    <location>
        <begin position="175"/>
        <end position="238"/>
    </location>
</feature>
<dbReference type="EMBL" id="CAAALY010245281">
    <property type="protein sequence ID" value="VEL33167.1"/>
    <property type="molecule type" value="Genomic_DNA"/>
</dbReference>
<dbReference type="Proteomes" id="UP000784294">
    <property type="component" value="Unassembled WGS sequence"/>
</dbReference>
<evidence type="ECO:0000313" key="3">
    <source>
        <dbReference type="Proteomes" id="UP000784294"/>
    </source>
</evidence>